<feature type="non-terminal residue" evidence="3">
    <location>
        <position position="1"/>
    </location>
</feature>
<evidence type="ECO:0000313" key="3">
    <source>
        <dbReference type="EMBL" id="KAF5200594.1"/>
    </source>
</evidence>
<feature type="region of interest" description="Disordered" evidence="2">
    <location>
        <begin position="1"/>
        <end position="40"/>
    </location>
</feature>
<gene>
    <name evidence="3" type="ORF">FRX31_009819</name>
</gene>
<proteinExistence type="predicted"/>
<evidence type="ECO:0000256" key="2">
    <source>
        <dbReference type="SAM" id="MobiDB-lite"/>
    </source>
</evidence>
<name>A0A7J6WT61_THATH</name>
<sequence>NLADRHPIALKCNQVVSSSTPANEPENPPPQKKAKKKVTGANTGIIIRENRIVAESSSEESDNILISAPQVRSQIPISPEVACSDSFPPPSNMDKSSFDLTGVEVEIDLSSFNDVFMENNVVLNDPLTDMVSLQPNSASLINDIPPPSSSKEQATKAIKETTVLPEESRKRKSSYSENEILPPTSTSALGHQNLASSSDPTDKSAEAQGQGNPVNCKFDDSLNVGVTSKPAPPRSTMPMSSSAPLFIPALSVHGRNVTVADSAWRDPAIAFAMTQKTTLPRDEQSLKGFSNKSLKSHQFCLLAELKDVCGEIIFRDYSREAEINKKDEAIHRLKQRRDELVKEKDRLKFVIDNNDVVSKLKRDYHKLKTETAEQQKIHEGQVNEMKAKILQAEYRAKHSEEAKLFMAVKVSEVEAKLDAANLEIKRLTTNLQSAENKITSVEAENIRITADLQRQQEAHISTVHEMQEKLDQLEAAITEKDKACTIWYKEMTEKSKVAVAEEVAKRFSEYVNKLPRKVVVPPPSPPPPSS</sequence>
<feature type="compositionally biased region" description="Polar residues" evidence="2">
    <location>
        <begin position="183"/>
        <end position="199"/>
    </location>
</feature>
<dbReference type="Proteomes" id="UP000554482">
    <property type="component" value="Unassembled WGS sequence"/>
</dbReference>
<feature type="coiled-coil region" evidence="1">
    <location>
        <begin position="410"/>
        <end position="483"/>
    </location>
</feature>
<accession>A0A7J6WT61</accession>
<organism evidence="3 4">
    <name type="scientific">Thalictrum thalictroides</name>
    <name type="common">Rue-anemone</name>
    <name type="synonym">Anemone thalictroides</name>
    <dbReference type="NCBI Taxonomy" id="46969"/>
    <lineage>
        <taxon>Eukaryota</taxon>
        <taxon>Viridiplantae</taxon>
        <taxon>Streptophyta</taxon>
        <taxon>Embryophyta</taxon>
        <taxon>Tracheophyta</taxon>
        <taxon>Spermatophyta</taxon>
        <taxon>Magnoliopsida</taxon>
        <taxon>Ranunculales</taxon>
        <taxon>Ranunculaceae</taxon>
        <taxon>Thalictroideae</taxon>
        <taxon>Thalictrum</taxon>
    </lineage>
</organism>
<comment type="caution">
    <text evidence="3">The sequence shown here is derived from an EMBL/GenBank/DDBJ whole genome shotgun (WGS) entry which is preliminary data.</text>
</comment>
<evidence type="ECO:0000313" key="4">
    <source>
        <dbReference type="Proteomes" id="UP000554482"/>
    </source>
</evidence>
<dbReference type="EMBL" id="JABWDY010010572">
    <property type="protein sequence ID" value="KAF5200594.1"/>
    <property type="molecule type" value="Genomic_DNA"/>
</dbReference>
<keyword evidence="1" id="KW-0175">Coiled coil</keyword>
<keyword evidence="4" id="KW-1185">Reference proteome</keyword>
<protein>
    <submittedName>
        <fullName evidence="3">Uncharacterized protein</fullName>
    </submittedName>
</protein>
<evidence type="ECO:0000256" key="1">
    <source>
        <dbReference type="SAM" id="Coils"/>
    </source>
</evidence>
<dbReference type="AlphaFoldDB" id="A0A7J6WT61"/>
<reference evidence="3 4" key="1">
    <citation type="submission" date="2020-06" db="EMBL/GenBank/DDBJ databases">
        <title>Transcriptomic and genomic resources for Thalictrum thalictroides and T. hernandezii: Facilitating candidate gene discovery in an emerging model plant lineage.</title>
        <authorList>
            <person name="Arias T."/>
            <person name="Riano-Pachon D.M."/>
            <person name="Di Stilio V.S."/>
        </authorList>
    </citation>
    <scope>NUCLEOTIDE SEQUENCE [LARGE SCALE GENOMIC DNA]</scope>
    <source>
        <strain evidence="4">cv. WT478/WT964</strain>
        <tissue evidence="3">Leaves</tissue>
    </source>
</reference>
<feature type="coiled-coil region" evidence="1">
    <location>
        <begin position="323"/>
        <end position="350"/>
    </location>
</feature>
<feature type="region of interest" description="Disordered" evidence="2">
    <location>
        <begin position="138"/>
        <end position="239"/>
    </location>
</feature>